<dbReference type="RefSeq" id="WP_379737015.1">
    <property type="nucleotide sequence ID" value="NZ_JBHRVV010000001.1"/>
</dbReference>
<evidence type="ECO:0000313" key="2">
    <source>
        <dbReference type="EMBL" id="MFC3460459.1"/>
    </source>
</evidence>
<dbReference type="GO" id="GO:0004519">
    <property type="term" value="F:endonuclease activity"/>
    <property type="evidence" value="ECO:0007669"/>
    <property type="project" value="UniProtKB-KW"/>
</dbReference>
<feature type="domain" description="HNH nuclease" evidence="1">
    <location>
        <begin position="229"/>
        <end position="280"/>
    </location>
</feature>
<gene>
    <name evidence="2" type="ORF">ACFOPH_19690</name>
</gene>
<dbReference type="EMBL" id="JBHRVV010000001">
    <property type="protein sequence ID" value="MFC3460459.1"/>
    <property type="molecule type" value="Genomic_DNA"/>
</dbReference>
<dbReference type="InterPro" id="IPR003615">
    <property type="entry name" value="HNH_nuc"/>
</dbReference>
<reference evidence="3" key="1">
    <citation type="journal article" date="2019" name="Int. J. Syst. Evol. Microbiol.">
        <title>The Global Catalogue of Microorganisms (GCM) 10K type strain sequencing project: providing services to taxonomists for standard genome sequencing and annotation.</title>
        <authorList>
            <consortium name="The Broad Institute Genomics Platform"/>
            <consortium name="The Broad Institute Genome Sequencing Center for Infectious Disease"/>
            <person name="Wu L."/>
            <person name="Ma J."/>
        </authorList>
    </citation>
    <scope>NUCLEOTIDE SEQUENCE [LARGE SCALE GENOMIC DNA]</scope>
    <source>
        <strain evidence="3">CCM 7480</strain>
    </source>
</reference>
<keyword evidence="2" id="KW-0540">Nuclease</keyword>
<organism evidence="2 3">
    <name type="scientific">Massilia haematophila</name>
    <dbReference type="NCBI Taxonomy" id="457923"/>
    <lineage>
        <taxon>Bacteria</taxon>
        <taxon>Pseudomonadati</taxon>
        <taxon>Pseudomonadota</taxon>
        <taxon>Betaproteobacteria</taxon>
        <taxon>Burkholderiales</taxon>
        <taxon>Oxalobacteraceae</taxon>
        <taxon>Telluria group</taxon>
        <taxon>Massilia</taxon>
    </lineage>
</organism>
<keyword evidence="2" id="KW-0255">Endonuclease</keyword>
<evidence type="ECO:0000313" key="3">
    <source>
        <dbReference type="Proteomes" id="UP001595665"/>
    </source>
</evidence>
<dbReference type="Proteomes" id="UP001595665">
    <property type="component" value="Unassembled WGS sequence"/>
</dbReference>
<comment type="caution">
    <text evidence="2">The sequence shown here is derived from an EMBL/GenBank/DDBJ whole genome shotgun (WGS) entry which is preliminary data.</text>
</comment>
<keyword evidence="2" id="KW-0378">Hydrolase</keyword>
<name>A0ABV7PMV3_9BURK</name>
<protein>
    <submittedName>
        <fullName evidence="2">HNH endonuclease</fullName>
    </submittedName>
</protein>
<evidence type="ECO:0000259" key="1">
    <source>
        <dbReference type="Pfam" id="PF13391"/>
    </source>
</evidence>
<keyword evidence="3" id="KW-1185">Reference proteome</keyword>
<dbReference type="Pfam" id="PF13391">
    <property type="entry name" value="HNH_2"/>
    <property type="match status" value="1"/>
</dbReference>
<proteinExistence type="predicted"/>
<accession>A0ABV7PMV3</accession>
<sequence length="328" mass="36943">MNAAYSTTNTLHINLTQQQSTKSYWWVNQNQTYTEEISGSFLWSPKMKANGHKNQFYAFMEEVRPGDVIFSYCNTLIKAIGIATGPTRSAPKPDFGRAGGNWSDDGWHVPVDYTELSNTIRPKDHIEVLRPLLPSKYSPLQASGDGLQSVYLAHVPVPMAELLISLIGSEYSAVTDRANRLQYEAVCDVLEEGIVGRTDIGPTMKEQLVKSRRGQGLFKINVRRNEKSCRVTGVTDPRNLRASHIKPWKDCSDKEKLNGCNGLMLAPHVDHLFDRGFISFTDNGELIISPTLDRSILHRWGIPEVLNVGPLQKQAEFLAYHRKFVLKK</sequence>